<proteinExistence type="predicted"/>
<dbReference type="AlphaFoldDB" id="A0A1A8XLF9"/>
<keyword evidence="2" id="KW-1185">Reference proteome</keyword>
<sequence>MKIEIFNEALGRPAAFHENCCITKILEAHDPLVMLEDRLSTSIRNFLTHMRFANDFEIEFVEQIDSNRGICLLVNLHIPDSGLIAKFSECTLKARFVAFLCETERHGKVTSQEHANGIAENVDSEHGDIGNDCSSRQLGFSAASFSRSEDFQHVLPHGLVDGECYKFDRFERSVGVMISSRRTLSISIGNAQWLDALANAARV</sequence>
<dbReference type="Proteomes" id="UP000199600">
    <property type="component" value="Unassembled WGS sequence"/>
</dbReference>
<dbReference type="RefSeq" id="WP_186409928.1">
    <property type="nucleotide sequence ID" value="NZ_FLQY01000041.1"/>
</dbReference>
<organism evidence="1 2">
    <name type="scientific">Candidatus Propionivibrio aalborgensis</name>
    <dbReference type="NCBI Taxonomy" id="1860101"/>
    <lineage>
        <taxon>Bacteria</taxon>
        <taxon>Pseudomonadati</taxon>
        <taxon>Pseudomonadota</taxon>
        <taxon>Betaproteobacteria</taxon>
        <taxon>Rhodocyclales</taxon>
        <taxon>Rhodocyclaceae</taxon>
        <taxon>Propionivibrio</taxon>
    </lineage>
</organism>
<gene>
    <name evidence="1" type="ORF">PROAA_1350020</name>
</gene>
<protein>
    <submittedName>
        <fullName evidence="1">Uncharacterized protein</fullName>
    </submittedName>
</protein>
<accession>A0A1A8XLF9</accession>
<evidence type="ECO:0000313" key="2">
    <source>
        <dbReference type="Proteomes" id="UP000199600"/>
    </source>
</evidence>
<dbReference type="EMBL" id="FLQY01000041">
    <property type="protein sequence ID" value="SBT04783.1"/>
    <property type="molecule type" value="Genomic_DNA"/>
</dbReference>
<evidence type="ECO:0000313" key="1">
    <source>
        <dbReference type="EMBL" id="SBT04783.1"/>
    </source>
</evidence>
<name>A0A1A8XLF9_9RHOO</name>
<reference evidence="1 2" key="1">
    <citation type="submission" date="2016-06" db="EMBL/GenBank/DDBJ databases">
        <authorList>
            <person name="Kjaerup R.B."/>
            <person name="Dalgaard T.S."/>
            <person name="Juul-Madsen H.R."/>
        </authorList>
    </citation>
    <scope>NUCLEOTIDE SEQUENCE [LARGE SCALE GENOMIC DNA]</scope>
    <source>
        <strain evidence="1">2</strain>
    </source>
</reference>